<protein>
    <submittedName>
        <fullName evidence="1">Uncharacterized protein</fullName>
    </submittedName>
</protein>
<organism evidence="1 2">
    <name type="scientific">Penicillium salamii</name>
    <dbReference type="NCBI Taxonomy" id="1612424"/>
    <lineage>
        <taxon>Eukaryota</taxon>
        <taxon>Fungi</taxon>
        <taxon>Dikarya</taxon>
        <taxon>Ascomycota</taxon>
        <taxon>Pezizomycotina</taxon>
        <taxon>Eurotiomycetes</taxon>
        <taxon>Eurotiomycetidae</taxon>
        <taxon>Eurotiales</taxon>
        <taxon>Aspergillaceae</taxon>
        <taxon>Penicillium</taxon>
    </lineage>
</organism>
<evidence type="ECO:0000313" key="1">
    <source>
        <dbReference type="EMBL" id="CAG8304374.1"/>
    </source>
</evidence>
<dbReference type="GO" id="GO:0008168">
    <property type="term" value="F:methyltransferase activity"/>
    <property type="evidence" value="ECO:0007669"/>
    <property type="project" value="TreeGrafter"/>
</dbReference>
<dbReference type="OrthoDB" id="529367at2759"/>
<dbReference type="PANTHER" id="PTHR43591:SF105">
    <property type="entry name" value="METHYLTRANSFERASE DOMAIN-CONTAINING PROTEIN-RELATED"/>
    <property type="match status" value="1"/>
</dbReference>
<dbReference type="SUPFAM" id="SSF53335">
    <property type="entry name" value="S-adenosyl-L-methionine-dependent methyltransferases"/>
    <property type="match status" value="1"/>
</dbReference>
<reference evidence="1" key="1">
    <citation type="submission" date="2021-07" db="EMBL/GenBank/DDBJ databases">
        <authorList>
            <person name="Branca A.L. A."/>
        </authorList>
    </citation>
    <scope>NUCLEOTIDE SEQUENCE</scope>
</reference>
<dbReference type="AlphaFoldDB" id="A0A9W4N9X7"/>
<dbReference type="Gene3D" id="3.40.50.150">
    <property type="entry name" value="Vaccinia Virus protein VP39"/>
    <property type="match status" value="1"/>
</dbReference>
<keyword evidence="2" id="KW-1185">Reference proteome</keyword>
<evidence type="ECO:0000313" key="2">
    <source>
        <dbReference type="Proteomes" id="UP001152649"/>
    </source>
</evidence>
<comment type="caution">
    <text evidence="1">The sequence shown here is derived from an EMBL/GenBank/DDBJ whole genome shotgun (WGS) entry which is preliminary data.</text>
</comment>
<dbReference type="PANTHER" id="PTHR43591">
    <property type="entry name" value="METHYLTRANSFERASE"/>
    <property type="match status" value="1"/>
</dbReference>
<dbReference type="CDD" id="cd02440">
    <property type="entry name" value="AdoMet_MTases"/>
    <property type="match status" value="1"/>
</dbReference>
<name>A0A9W4N9X7_9EURO</name>
<accession>A0A9W4N9X7</accession>
<dbReference type="Proteomes" id="UP001152649">
    <property type="component" value="Unassembled WGS sequence"/>
</dbReference>
<gene>
    <name evidence="1" type="ORF">PSALAMII_LOCUS1954</name>
</gene>
<dbReference type="InterPro" id="IPR029063">
    <property type="entry name" value="SAM-dependent_MTases_sf"/>
</dbReference>
<dbReference type="EMBL" id="CAJVPG010000068">
    <property type="protein sequence ID" value="CAG8304374.1"/>
    <property type="molecule type" value="Genomic_DNA"/>
</dbReference>
<sequence>MVDDIRIAVDQDLHLVTDDYGDLSSDTTSVRSSLYRGLIEHGRRYQALKPDEYCFPADETQFETYDAVHLVAVIADADQENQFFRSPVIPKNVLDIGTGKGTWAIDVADFCPEAMVRGIDLFPPPNTWVPPNCVLEVDDILLPWTFTEKFDLVHLRILACAFSPEETDQLMKQIYDDLEPGGWVEQMEIHPTIYCDDKSVPADNILFDIGPRFDAAAGKSGKPMDIMNTMRASIEKAGFVDVHERNFKWPIGPWPKDRTLKELGTVNLSHWLTGMEGYTMFLMTKFGDPEPWTENEVHVYNSQIRKELLNPRHHVYQLSKRVWARKPPNDTRSNQLEK</sequence>
<proteinExistence type="predicted"/>
<dbReference type="Pfam" id="PF13489">
    <property type="entry name" value="Methyltransf_23"/>
    <property type="match status" value="1"/>
</dbReference>